<evidence type="ECO:0000313" key="2">
    <source>
        <dbReference type="Proteomes" id="UP000093000"/>
    </source>
</evidence>
<evidence type="ECO:0000313" key="1">
    <source>
        <dbReference type="EMBL" id="OBZ87929.1"/>
    </source>
</evidence>
<name>A0A1C7NGP5_9FUNG</name>
<dbReference type="AlphaFoldDB" id="A0A1C7NGP5"/>
<dbReference type="EMBL" id="LUGH01000187">
    <property type="protein sequence ID" value="OBZ87929.1"/>
    <property type="molecule type" value="Genomic_DNA"/>
</dbReference>
<proteinExistence type="predicted"/>
<dbReference type="OrthoDB" id="2216037at2759"/>
<organism evidence="1 2">
    <name type="scientific">Choanephora cucurbitarum</name>
    <dbReference type="NCBI Taxonomy" id="101091"/>
    <lineage>
        <taxon>Eukaryota</taxon>
        <taxon>Fungi</taxon>
        <taxon>Fungi incertae sedis</taxon>
        <taxon>Mucoromycota</taxon>
        <taxon>Mucoromycotina</taxon>
        <taxon>Mucoromycetes</taxon>
        <taxon>Mucorales</taxon>
        <taxon>Mucorineae</taxon>
        <taxon>Choanephoraceae</taxon>
        <taxon>Choanephoroideae</taxon>
        <taxon>Choanephora</taxon>
    </lineage>
</organism>
<dbReference type="InParanoid" id="A0A1C7NGP5"/>
<keyword evidence="2" id="KW-1185">Reference proteome</keyword>
<reference evidence="1 2" key="1">
    <citation type="submission" date="2016-03" db="EMBL/GenBank/DDBJ databases">
        <title>Choanephora cucurbitarum.</title>
        <authorList>
            <person name="Min B."/>
            <person name="Park H."/>
            <person name="Park J.-H."/>
            <person name="Shin H.-D."/>
            <person name="Choi I.-G."/>
        </authorList>
    </citation>
    <scope>NUCLEOTIDE SEQUENCE [LARGE SCALE GENOMIC DNA]</scope>
    <source>
        <strain evidence="1 2">KUS-F28377</strain>
    </source>
</reference>
<dbReference type="Proteomes" id="UP000093000">
    <property type="component" value="Unassembled WGS sequence"/>
</dbReference>
<gene>
    <name evidence="1" type="ORF">A0J61_04014</name>
</gene>
<accession>A0A1C7NGP5</accession>
<comment type="caution">
    <text evidence="1">The sequence shown here is derived from an EMBL/GenBank/DDBJ whole genome shotgun (WGS) entry which is preliminary data.</text>
</comment>
<protein>
    <submittedName>
        <fullName evidence="1">Uncharacterized protein</fullName>
    </submittedName>
</protein>
<sequence>MGFTVSEKKDIDHATRKTSLERYNVTCAEKHIFCCRKWLKPFKPTYELEWQEHQWLQLDATTSQHIERMRTRGFSRMLIRNDRYLRQHVRYSNPHEFDVLLELSFDIQPASNSQKIRLESNCQHRFMLRRVFWWRSKYGVGEAYLPESVDKSQCCSHALMNQRTSLDKANFFPSLEYITPPNILDNTN</sequence>